<dbReference type="Proteomes" id="UP000030832">
    <property type="component" value="Unassembled WGS sequence"/>
</dbReference>
<evidence type="ECO:0000259" key="9">
    <source>
        <dbReference type="PROSITE" id="PS51194"/>
    </source>
</evidence>
<dbReference type="SMART" id="SM00487">
    <property type="entry name" value="DEXDc"/>
    <property type="match status" value="1"/>
</dbReference>
<dbReference type="PANTHER" id="PTHR13710:SF84">
    <property type="entry name" value="ATP-DEPENDENT DNA HELICASE RECS-RELATED"/>
    <property type="match status" value="1"/>
</dbReference>
<dbReference type="GO" id="GO:0016787">
    <property type="term" value="F:hydrolase activity"/>
    <property type="evidence" value="ECO:0007669"/>
    <property type="project" value="UniProtKB-KW"/>
</dbReference>
<dbReference type="eggNOG" id="COG0514">
    <property type="taxonomic scope" value="Bacteria"/>
</dbReference>
<keyword evidence="4" id="KW-0067">ATP-binding</keyword>
<evidence type="ECO:0000313" key="11">
    <source>
        <dbReference type="Proteomes" id="UP000030832"/>
    </source>
</evidence>
<dbReference type="Pfam" id="PF00271">
    <property type="entry name" value="Helicase_C"/>
    <property type="match status" value="1"/>
</dbReference>
<dbReference type="PROSITE" id="PS51192">
    <property type="entry name" value="HELICASE_ATP_BIND_1"/>
    <property type="match status" value="1"/>
</dbReference>
<dbReference type="InterPro" id="IPR002464">
    <property type="entry name" value="DNA/RNA_helicase_DEAH_CS"/>
</dbReference>
<dbReference type="Gene3D" id="3.40.50.300">
    <property type="entry name" value="P-loop containing nucleotide triphosphate hydrolases"/>
    <property type="match status" value="2"/>
</dbReference>
<dbReference type="InterPro" id="IPR027417">
    <property type="entry name" value="P-loop_NTPase"/>
</dbReference>
<name>A0A0B0IGI7_9BACI</name>
<evidence type="ECO:0000256" key="7">
    <source>
        <dbReference type="ARBA" id="ARBA00044550"/>
    </source>
</evidence>
<keyword evidence="11" id="KW-1185">Reference proteome</keyword>
<reference evidence="10 11" key="1">
    <citation type="submission" date="2014-09" db="EMBL/GenBank/DDBJ databases">
        <title>Genome sequencing and annotation of Bacillus Okhensis strain Kh10-101T.</title>
        <authorList>
            <person name="Prakash J.S."/>
        </authorList>
    </citation>
    <scope>NUCLEOTIDE SEQUENCE [LARGE SCALE GENOMIC DNA]</scope>
    <source>
        <strain evidence="11">Kh10-101T</strain>
    </source>
</reference>
<dbReference type="Gene3D" id="1.10.10.10">
    <property type="entry name" value="Winged helix-like DNA-binding domain superfamily/Winged helix DNA-binding domain"/>
    <property type="match status" value="1"/>
</dbReference>
<dbReference type="InterPro" id="IPR032284">
    <property type="entry name" value="RecQ_Zn-bd"/>
</dbReference>
<dbReference type="GO" id="GO:0005524">
    <property type="term" value="F:ATP binding"/>
    <property type="evidence" value="ECO:0007669"/>
    <property type="project" value="UniProtKB-KW"/>
</dbReference>
<accession>A0A0B0IGI7</accession>
<evidence type="ECO:0000256" key="2">
    <source>
        <dbReference type="ARBA" id="ARBA00022801"/>
    </source>
</evidence>
<dbReference type="InterPro" id="IPR004589">
    <property type="entry name" value="DNA_helicase_ATP-dep_RecQ"/>
</dbReference>
<dbReference type="CDD" id="cd17920">
    <property type="entry name" value="DEXHc_RecQ"/>
    <property type="match status" value="1"/>
</dbReference>
<dbReference type="InterPro" id="IPR014001">
    <property type="entry name" value="Helicase_ATP-bd"/>
</dbReference>
<protein>
    <recommendedName>
        <fullName evidence="6">ATP-dependent DNA helicase RecQ</fullName>
    </recommendedName>
    <alternativeName>
        <fullName evidence="7">DNA 3'-5' helicase RecQ</fullName>
    </alternativeName>
</protein>
<gene>
    <name evidence="10" type="ORF">LQ50_10320</name>
</gene>
<keyword evidence="3 10" id="KW-0347">Helicase</keyword>
<feature type="domain" description="Helicase C-terminal" evidence="9">
    <location>
        <begin position="218"/>
        <end position="362"/>
    </location>
</feature>
<dbReference type="GO" id="GO:0006281">
    <property type="term" value="P:DNA repair"/>
    <property type="evidence" value="ECO:0007669"/>
    <property type="project" value="TreeGrafter"/>
</dbReference>
<comment type="caution">
    <text evidence="10">The sequence shown here is derived from an EMBL/GenBank/DDBJ whole genome shotgun (WGS) entry which is preliminary data.</text>
</comment>
<dbReference type="InterPro" id="IPR001650">
    <property type="entry name" value="Helicase_C-like"/>
</dbReference>
<evidence type="ECO:0000259" key="8">
    <source>
        <dbReference type="PROSITE" id="PS51192"/>
    </source>
</evidence>
<dbReference type="GO" id="GO:0005737">
    <property type="term" value="C:cytoplasm"/>
    <property type="evidence" value="ECO:0007669"/>
    <property type="project" value="TreeGrafter"/>
</dbReference>
<dbReference type="FunFam" id="3.40.50.300:FF:001363">
    <property type="entry name" value="ATP-dependent DNA helicase RecQ"/>
    <property type="match status" value="1"/>
</dbReference>
<dbReference type="PANTHER" id="PTHR13710">
    <property type="entry name" value="DNA HELICASE RECQ FAMILY MEMBER"/>
    <property type="match status" value="1"/>
</dbReference>
<feature type="domain" description="Helicase ATP-binding" evidence="8">
    <location>
        <begin position="24"/>
        <end position="191"/>
    </location>
</feature>
<dbReference type="PROSITE" id="PS51194">
    <property type="entry name" value="HELICASE_CTER"/>
    <property type="match status" value="1"/>
</dbReference>
<evidence type="ECO:0000256" key="3">
    <source>
        <dbReference type="ARBA" id="ARBA00022806"/>
    </source>
</evidence>
<dbReference type="NCBIfam" id="TIGR00614">
    <property type="entry name" value="recQ_fam"/>
    <property type="match status" value="1"/>
</dbReference>
<dbReference type="Pfam" id="PF16124">
    <property type="entry name" value="RecQ_Zn_bind"/>
    <property type="match status" value="1"/>
</dbReference>
<dbReference type="Pfam" id="PF00270">
    <property type="entry name" value="DEAD"/>
    <property type="match status" value="1"/>
</dbReference>
<dbReference type="GO" id="GO:0009378">
    <property type="term" value="F:four-way junction helicase activity"/>
    <property type="evidence" value="ECO:0007669"/>
    <property type="project" value="TreeGrafter"/>
</dbReference>
<organism evidence="10 11">
    <name type="scientific">Halalkalibacter okhensis</name>
    <dbReference type="NCBI Taxonomy" id="333138"/>
    <lineage>
        <taxon>Bacteria</taxon>
        <taxon>Bacillati</taxon>
        <taxon>Bacillota</taxon>
        <taxon>Bacilli</taxon>
        <taxon>Bacillales</taxon>
        <taxon>Bacillaceae</taxon>
        <taxon>Halalkalibacter</taxon>
    </lineage>
</organism>
<evidence type="ECO:0000256" key="5">
    <source>
        <dbReference type="ARBA" id="ARBA00023125"/>
    </source>
</evidence>
<keyword evidence="1" id="KW-0547">Nucleotide-binding</keyword>
<sequence length="508" mass="58759">MELENKLQQYFGYTSFRPGQREVIESLLVGEDVVAMLPTGTGKSICYQLPSLLSSGITLIVSPLLSLMEDQVQQLRSQGVKYVAAINSFLSKEERQHVFSKLDKYKMIYVSPEMLQSPYVQKQLAKVHISFFVVDEAHCISQWGHDFRPDYLRLGQVRSELGNPPCLAITATATEEVQQDISARLNMEKPRFLIYSVDRPSITYVVERCETTQEKMDRVVQLVECVQGPGMIYFSSRLWAQNVAAMLTSKGMGRVAYYHGGLSSEDRLLIQQQFMNGQLDVICCTSAFGMGINKSNIRYVLHFHYPIDMESYVQEIGRAARDGKQSVAILLFCEEDRRLNSLLLEGERSTDEQLTDMLNYVRSASSWTKEQERMLVERLNGNEVVWRGVRYQLEERGILQSEQVRPFSVDTLRSRIREVEEERIHRKRRKLDTFLRWIRTSSCRREELLLYFSEQLDDSPKNCCDNCGASVPMYKNRKEQEMVEKRKSWRDLLGDLFGQDVSVNEKTK</sequence>
<dbReference type="InterPro" id="IPR036388">
    <property type="entry name" value="WH-like_DNA-bd_sf"/>
</dbReference>
<dbReference type="GO" id="GO:0043590">
    <property type="term" value="C:bacterial nucleoid"/>
    <property type="evidence" value="ECO:0007669"/>
    <property type="project" value="TreeGrafter"/>
</dbReference>
<evidence type="ECO:0000256" key="1">
    <source>
        <dbReference type="ARBA" id="ARBA00022741"/>
    </source>
</evidence>
<dbReference type="RefSeq" id="WP_034628589.1">
    <property type="nucleotide sequence ID" value="NZ_JRJU01000010.1"/>
</dbReference>
<evidence type="ECO:0000256" key="6">
    <source>
        <dbReference type="ARBA" id="ARBA00044535"/>
    </source>
</evidence>
<dbReference type="InterPro" id="IPR011545">
    <property type="entry name" value="DEAD/DEAH_box_helicase_dom"/>
</dbReference>
<dbReference type="SUPFAM" id="SSF52540">
    <property type="entry name" value="P-loop containing nucleoside triphosphate hydrolases"/>
    <property type="match status" value="1"/>
</dbReference>
<dbReference type="GO" id="GO:0043138">
    <property type="term" value="F:3'-5' DNA helicase activity"/>
    <property type="evidence" value="ECO:0007669"/>
    <property type="project" value="TreeGrafter"/>
</dbReference>
<dbReference type="GO" id="GO:0003677">
    <property type="term" value="F:DNA binding"/>
    <property type="evidence" value="ECO:0007669"/>
    <property type="project" value="UniProtKB-KW"/>
</dbReference>
<proteinExistence type="predicted"/>
<dbReference type="GO" id="GO:0006310">
    <property type="term" value="P:DNA recombination"/>
    <property type="evidence" value="ECO:0007669"/>
    <property type="project" value="InterPro"/>
</dbReference>
<evidence type="ECO:0000313" key="10">
    <source>
        <dbReference type="EMBL" id="KHF40375.1"/>
    </source>
</evidence>
<keyword evidence="5" id="KW-0238">DNA-binding</keyword>
<evidence type="ECO:0000256" key="4">
    <source>
        <dbReference type="ARBA" id="ARBA00022840"/>
    </source>
</evidence>
<dbReference type="EMBL" id="JRJU01000010">
    <property type="protein sequence ID" value="KHF40375.1"/>
    <property type="molecule type" value="Genomic_DNA"/>
</dbReference>
<dbReference type="PROSITE" id="PS00690">
    <property type="entry name" value="DEAH_ATP_HELICASE"/>
    <property type="match status" value="1"/>
</dbReference>
<dbReference type="AlphaFoldDB" id="A0A0B0IGI7"/>
<dbReference type="GO" id="GO:0030894">
    <property type="term" value="C:replisome"/>
    <property type="evidence" value="ECO:0007669"/>
    <property type="project" value="TreeGrafter"/>
</dbReference>
<keyword evidence="2" id="KW-0378">Hydrolase</keyword>
<dbReference type="OrthoDB" id="9763310at2"/>
<dbReference type="STRING" id="333138.LQ50_10320"/>
<dbReference type="SMART" id="SM00490">
    <property type="entry name" value="HELICc"/>
    <property type="match status" value="1"/>
</dbReference>